<keyword evidence="9" id="KW-1185">Reference proteome</keyword>
<keyword evidence="4" id="KW-0238">DNA-binding</keyword>
<accession>A0A1C4E6Y8</accession>
<dbReference type="SUPFAM" id="SSF88659">
    <property type="entry name" value="Sigma3 and sigma4 domains of RNA polymerase sigma factors"/>
    <property type="match status" value="1"/>
</dbReference>
<keyword evidence="2" id="KW-0805">Transcription regulation</keyword>
<dbReference type="SUPFAM" id="SSF88946">
    <property type="entry name" value="Sigma2 domain of RNA polymerase sigma factors"/>
    <property type="match status" value="1"/>
</dbReference>
<dbReference type="Pfam" id="PF04545">
    <property type="entry name" value="Sigma70_r4"/>
    <property type="match status" value="1"/>
</dbReference>
<feature type="domain" description="RNA polymerase sigma-70 region 2" evidence="6">
    <location>
        <begin position="12"/>
        <end position="77"/>
    </location>
</feature>
<dbReference type="PANTHER" id="PTHR43133">
    <property type="entry name" value="RNA POLYMERASE ECF-TYPE SIGMA FACTO"/>
    <property type="match status" value="1"/>
</dbReference>
<protein>
    <submittedName>
        <fullName evidence="8">RNA polymerase sigma-70 factor, ECF subfamily</fullName>
    </submittedName>
</protein>
<dbReference type="EMBL" id="FMAU01000017">
    <property type="protein sequence ID" value="SCC39344.1"/>
    <property type="molecule type" value="Genomic_DNA"/>
</dbReference>
<comment type="similarity">
    <text evidence="1">Belongs to the sigma-70 factor family. ECF subfamily.</text>
</comment>
<dbReference type="NCBIfam" id="TIGR02937">
    <property type="entry name" value="sigma70-ECF"/>
    <property type="match status" value="1"/>
</dbReference>
<dbReference type="Gene3D" id="1.10.10.10">
    <property type="entry name" value="Winged helix-like DNA-binding domain superfamily/Winged helix DNA-binding domain"/>
    <property type="match status" value="1"/>
</dbReference>
<dbReference type="CDD" id="cd06171">
    <property type="entry name" value="Sigma70_r4"/>
    <property type="match status" value="1"/>
</dbReference>
<dbReference type="InterPro" id="IPR039425">
    <property type="entry name" value="RNA_pol_sigma-70-like"/>
</dbReference>
<organism evidence="8 9">
    <name type="scientific">[Bacillus] enclensis</name>
    <dbReference type="NCBI Taxonomy" id="1402860"/>
    <lineage>
        <taxon>Bacteria</taxon>
        <taxon>Bacillati</taxon>
        <taxon>Bacillota</taxon>
        <taxon>Bacilli</taxon>
        <taxon>Bacillales</taxon>
        <taxon>Bacillaceae</taxon>
        <taxon>Rossellomorea</taxon>
    </lineage>
</organism>
<dbReference type="GO" id="GO:0003677">
    <property type="term" value="F:DNA binding"/>
    <property type="evidence" value="ECO:0007669"/>
    <property type="project" value="UniProtKB-KW"/>
</dbReference>
<reference evidence="9" key="1">
    <citation type="submission" date="2016-08" db="EMBL/GenBank/DDBJ databases">
        <authorList>
            <person name="Varghese N."/>
            <person name="Submissions Spin"/>
        </authorList>
    </citation>
    <scope>NUCLEOTIDE SEQUENCE [LARGE SCALE GENOMIC DNA]</scope>
    <source>
        <strain evidence="9">SGD-1123</strain>
    </source>
</reference>
<gene>
    <name evidence="8" type="ORF">GA0061094_4557</name>
</gene>
<dbReference type="InterPro" id="IPR036388">
    <property type="entry name" value="WH-like_DNA-bd_sf"/>
</dbReference>
<dbReference type="Gene3D" id="1.10.1740.10">
    <property type="match status" value="1"/>
</dbReference>
<proteinExistence type="inferred from homology"/>
<dbReference type="InterPro" id="IPR013325">
    <property type="entry name" value="RNA_pol_sigma_r2"/>
</dbReference>
<feature type="domain" description="RNA polymerase sigma-70 region 4" evidence="7">
    <location>
        <begin position="115"/>
        <end position="161"/>
    </location>
</feature>
<evidence type="ECO:0000256" key="1">
    <source>
        <dbReference type="ARBA" id="ARBA00010641"/>
    </source>
</evidence>
<dbReference type="InterPro" id="IPR013324">
    <property type="entry name" value="RNA_pol_sigma_r3/r4-like"/>
</dbReference>
<dbReference type="PANTHER" id="PTHR43133:SF8">
    <property type="entry name" value="RNA POLYMERASE SIGMA FACTOR HI_1459-RELATED"/>
    <property type="match status" value="1"/>
</dbReference>
<dbReference type="Proteomes" id="UP000181997">
    <property type="component" value="Unassembled WGS sequence"/>
</dbReference>
<dbReference type="Pfam" id="PF04542">
    <property type="entry name" value="Sigma70_r2"/>
    <property type="match status" value="1"/>
</dbReference>
<dbReference type="GO" id="GO:0006352">
    <property type="term" value="P:DNA-templated transcription initiation"/>
    <property type="evidence" value="ECO:0007669"/>
    <property type="project" value="InterPro"/>
</dbReference>
<evidence type="ECO:0000256" key="3">
    <source>
        <dbReference type="ARBA" id="ARBA00023082"/>
    </source>
</evidence>
<evidence type="ECO:0000313" key="8">
    <source>
        <dbReference type="EMBL" id="SCC39344.1"/>
    </source>
</evidence>
<keyword evidence="5" id="KW-0804">Transcription</keyword>
<evidence type="ECO:0000256" key="4">
    <source>
        <dbReference type="ARBA" id="ARBA00023125"/>
    </source>
</evidence>
<evidence type="ECO:0000259" key="6">
    <source>
        <dbReference type="Pfam" id="PF04542"/>
    </source>
</evidence>
<evidence type="ECO:0000259" key="7">
    <source>
        <dbReference type="Pfam" id="PF04545"/>
    </source>
</evidence>
<evidence type="ECO:0000256" key="2">
    <source>
        <dbReference type="ARBA" id="ARBA00023015"/>
    </source>
</evidence>
<dbReference type="RefSeq" id="WP_244888216.1">
    <property type="nucleotide sequence ID" value="NZ_FMAU01000017.1"/>
</dbReference>
<evidence type="ECO:0000256" key="5">
    <source>
        <dbReference type="ARBA" id="ARBA00023163"/>
    </source>
</evidence>
<sequence>MFIDEAKAEMIFNEYRQYIYRTALLLTKSRSLADDITQETFIILLSKYDTYDPERPIKPWIYTITMNVAKTILKKQKLLKYFSYFSDESSHDRVDSVEEHFLKSDDIQEIWKIVNSLSWKSKEVIILHFYSGLTLKECSHVLGIPLGTAKSRLHTALQQLRRLELKGKFDFTKAGLYEER</sequence>
<dbReference type="InterPro" id="IPR014284">
    <property type="entry name" value="RNA_pol_sigma-70_dom"/>
</dbReference>
<dbReference type="GO" id="GO:0016987">
    <property type="term" value="F:sigma factor activity"/>
    <property type="evidence" value="ECO:0007669"/>
    <property type="project" value="UniProtKB-KW"/>
</dbReference>
<dbReference type="InterPro" id="IPR007627">
    <property type="entry name" value="RNA_pol_sigma70_r2"/>
</dbReference>
<dbReference type="AlphaFoldDB" id="A0A1C4E6Y8"/>
<dbReference type="InterPro" id="IPR007630">
    <property type="entry name" value="RNA_pol_sigma70_r4"/>
</dbReference>
<keyword evidence="3" id="KW-0731">Sigma factor</keyword>
<evidence type="ECO:0000313" key="9">
    <source>
        <dbReference type="Proteomes" id="UP000181997"/>
    </source>
</evidence>
<name>A0A1C4E6Y8_9BACI</name>